<accession>A0A919S984</accession>
<dbReference type="AlphaFoldDB" id="A0A919S984"/>
<evidence type="ECO:0000313" key="2">
    <source>
        <dbReference type="EMBL" id="GIM67085.1"/>
    </source>
</evidence>
<evidence type="ECO:0000313" key="3">
    <source>
        <dbReference type="Proteomes" id="UP000681340"/>
    </source>
</evidence>
<feature type="transmembrane region" description="Helical" evidence="1">
    <location>
        <begin position="12"/>
        <end position="34"/>
    </location>
</feature>
<organism evidence="2 3">
    <name type="scientific">Actinoplanes auranticolor</name>
    <dbReference type="NCBI Taxonomy" id="47988"/>
    <lineage>
        <taxon>Bacteria</taxon>
        <taxon>Bacillati</taxon>
        <taxon>Actinomycetota</taxon>
        <taxon>Actinomycetes</taxon>
        <taxon>Micromonosporales</taxon>
        <taxon>Micromonosporaceae</taxon>
        <taxon>Actinoplanes</taxon>
    </lineage>
</organism>
<dbReference type="EMBL" id="BOQL01000021">
    <property type="protein sequence ID" value="GIM67085.1"/>
    <property type="molecule type" value="Genomic_DNA"/>
</dbReference>
<dbReference type="Proteomes" id="UP000681340">
    <property type="component" value="Unassembled WGS sequence"/>
</dbReference>
<keyword evidence="1" id="KW-0472">Membrane</keyword>
<dbReference type="RefSeq" id="WP_246595114.1">
    <property type="nucleotide sequence ID" value="NZ_BAABEA010000019.1"/>
</dbReference>
<keyword evidence="3" id="KW-1185">Reference proteome</keyword>
<keyword evidence="1" id="KW-0812">Transmembrane</keyword>
<gene>
    <name evidence="2" type="ORF">Aau02nite_25840</name>
</gene>
<reference evidence="2" key="1">
    <citation type="submission" date="2021-03" db="EMBL/GenBank/DDBJ databases">
        <title>Whole genome shotgun sequence of Actinoplanes auranticolor NBRC 12245.</title>
        <authorList>
            <person name="Komaki H."/>
            <person name="Tamura T."/>
        </authorList>
    </citation>
    <scope>NUCLEOTIDE SEQUENCE</scope>
    <source>
        <strain evidence="2">NBRC 12245</strain>
    </source>
</reference>
<protein>
    <submittedName>
        <fullName evidence="2">Uncharacterized protein</fullName>
    </submittedName>
</protein>
<sequence>MTFVTGVAGMTFATGVVVVTGVAAVVVVAGVVIVDCRDRTPGPALTVRCIHRRHLQE</sequence>
<name>A0A919S984_9ACTN</name>
<keyword evidence="1" id="KW-1133">Transmembrane helix</keyword>
<proteinExistence type="predicted"/>
<evidence type="ECO:0000256" key="1">
    <source>
        <dbReference type="SAM" id="Phobius"/>
    </source>
</evidence>
<comment type="caution">
    <text evidence="2">The sequence shown here is derived from an EMBL/GenBank/DDBJ whole genome shotgun (WGS) entry which is preliminary data.</text>
</comment>